<name>A0A9D4P7C0_DERFA</name>
<comment type="subcellular location">
    <subcellularLocation>
        <location evidence="1">Cytoplasm</location>
    </subcellularLocation>
</comment>
<dbReference type="GO" id="GO:0000049">
    <property type="term" value="F:tRNA binding"/>
    <property type="evidence" value="ECO:0007669"/>
    <property type="project" value="UniProtKB-UniRule"/>
</dbReference>
<dbReference type="EMBL" id="SDOV01000001">
    <property type="protein sequence ID" value="KAH7645513.1"/>
    <property type="molecule type" value="Genomic_DNA"/>
</dbReference>
<evidence type="ECO:0000256" key="6">
    <source>
        <dbReference type="PROSITE-ProRule" id="PRU00209"/>
    </source>
</evidence>
<evidence type="ECO:0000256" key="4">
    <source>
        <dbReference type="ARBA" id="ARBA00022884"/>
    </source>
</evidence>
<dbReference type="InterPro" id="IPR002547">
    <property type="entry name" value="tRNA-bd_dom"/>
</dbReference>
<dbReference type="SUPFAM" id="SSF50249">
    <property type="entry name" value="Nucleic acid-binding proteins"/>
    <property type="match status" value="1"/>
</dbReference>
<comment type="caution">
    <text evidence="10">The sequence shown here is derived from an EMBL/GenBank/DDBJ whole genome shotgun (WGS) entry which is preliminary data.</text>
</comment>
<evidence type="ECO:0000313" key="10">
    <source>
        <dbReference type="EMBL" id="KAH7645513.1"/>
    </source>
</evidence>
<dbReference type="OrthoDB" id="197206at2759"/>
<evidence type="ECO:0000256" key="3">
    <source>
        <dbReference type="ARBA" id="ARBA00022555"/>
    </source>
</evidence>
<dbReference type="GO" id="GO:0005737">
    <property type="term" value="C:cytoplasm"/>
    <property type="evidence" value="ECO:0007669"/>
    <property type="project" value="UniProtKB-SubCell"/>
</dbReference>
<keyword evidence="4 6" id="KW-0694">RNA-binding</keyword>
<dbReference type="Proteomes" id="UP000828236">
    <property type="component" value="Unassembled WGS sequence"/>
</dbReference>
<gene>
    <name evidence="10" type="ORF">HUG17_1051</name>
</gene>
<reference evidence="10" key="1">
    <citation type="submission" date="2020-06" db="EMBL/GenBank/DDBJ databases">
        <authorList>
            <person name="Ji K."/>
            <person name="Li J."/>
        </authorList>
    </citation>
    <scope>NUCLEOTIDE SEQUENCE</scope>
    <source>
        <strain evidence="10">JKM2019</strain>
        <tissue evidence="10">Whole body</tissue>
    </source>
</reference>
<evidence type="ECO:0000256" key="7">
    <source>
        <dbReference type="SAM" id="Coils"/>
    </source>
</evidence>
<dbReference type="PANTHER" id="PTHR11586">
    <property type="entry name" value="TRNA-AMINOACYLATION COFACTOR ARC1 FAMILY MEMBER"/>
    <property type="match status" value="1"/>
</dbReference>
<evidence type="ECO:0000256" key="2">
    <source>
        <dbReference type="ARBA" id="ARBA00022490"/>
    </source>
</evidence>
<dbReference type="InterPro" id="IPR012340">
    <property type="entry name" value="NA-bd_OB-fold"/>
</dbReference>
<dbReference type="PROSITE" id="PS50886">
    <property type="entry name" value="TRBD"/>
    <property type="match status" value="1"/>
</dbReference>
<keyword evidence="5" id="KW-0648">Protein biosynthesis</keyword>
<proteinExistence type="predicted"/>
<feature type="domain" description="TRNA-binding" evidence="9">
    <location>
        <begin position="212"/>
        <end position="313"/>
    </location>
</feature>
<evidence type="ECO:0000256" key="8">
    <source>
        <dbReference type="SAM" id="MobiDB-lite"/>
    </source>
</evidence>
<feature type="region of interest" description="Disordered" evidence="8">
    <location>
        <begin position="146"/>
        <end position="208"/>
    </location>
</feature>
<dbReference type="Pfam" id="PF01588">
    <property type="entry name" value="tRNA_bind"/>
    <property type="match status" value="1"/>
</dbReference>
<dbReference type="AlphaFoldDB" id="A0A9D4P7C0"/>
<accession>A0A9D4P7C0</accession>
<sequence length="373" mass="41780">MPKYWSILIVSLQNYWRHRLFSRTNRLALPSPSSSSSKTKPEMSHDLIRQLQANHEVLVSKIAHIESTLKDKNLNVTNNNQNDGGNVDNRNDIETEQQKLIAENQSLRNEIQRITQRLTDLEIQIKGSPSVLSMDILKNVVNKLSDQMPDSSSTQVQQSQSEAKKVAVESKQKTEKQKKTETKQAKSDTKPKGGKGNKAATTTEPESERLIDVSRLDLRVGKIIDVKKHPDADTLYVEQIECGEDKPRTVVSGLVKFVPVEEMQNRMVVVLCNLKPAKMRGIVSEAMVMCASTPEKVEVLLPPEGSIPGDRVTFAKYPGQPDQLLNPKKKIWEQIAPDLTTNDNLEATYKGDTFIVPEKGPVKSITLKNVPVK</sequence>
<dbReference type="CDD" id="cd02799">
    <property type="entry name" value="tRNA_bind_EMAP-II_like"/>
    <property type="match status" value="1"/>
</dbReference>
<evidence type="ECO:0000256" key="5">
    <source>
        <dbReference type="ARBA" id="ARBA00022917"/>
    </source>
</evidence>
<reference evidence="10" key="2">
    <citation type="journal article" date="2021" name="World Allergy Organ. J.">
        <title>Chromosome-level assembly of Dermatophagoides farinae genome and transcriptome reveals two novel allergens Der f 37 and Der f 39.</title>
        <authorList>
            <person name="Chen J."/>
            <person name="Cai Z."/>
            <person name="Fan D."/>
            <person name="Hu J."/>
            <person name="Hou Y."/>
            <person name="He Y."/>
            <person name="Zhang Z."/>
            <person name="Zhao Z."/>
            <person name="Gao P."/>
            <person name="Hu W."/>
            <person name="Sun J."/>
            <person name="Li J."/>
            <person name="Ji K."/>
        </authorList>
    </citation>
    <scope>NUCLEOTIDE SEQUENCE</scope>
    <source>
        <strain evidence="10">JKM2019</strain>
    </source>
</reference>
<evidence type="ECO:0000259" key="9">
    <source>
        <dbReference type="PROSITE" id="PS50886"/>
    </source>
</evidence>
<dbReference type="InterPro" id="IPR051270">
    <property type="entry name" value="Tyrosine-tRNA_ligase_regulator"/>
</dbReference>
<protein>
    <recommendedName>
        <fullName evidence="9">tRNA-binding domain-containing protein</fullName>
    </recommendedName>
</protein>
<dbReference type="FunFam" id="2.40.50.140:FF:000047">
    <property type="entry name" value="tyrosine--tRNA ligase, cytoplasmic isoform X2"/>
    <property type="match status" value="1"/>
</dbReference>
<feature type="compositionally biased region" description="Basic and acidic residues" evidence="8">
    <location>
        <begin position="162"/>
        <end position="191"/>
    </location>
</feature>
<feature type="compositionally biased region" description="Low complexity" evidence="8">
    <location>
        <begin position="151"/>
        <end position="161"/>
    </location>
</feature>
<evidence type="ECO:0000256" key="1">
    <source>
        <dbReference type="ARBA" id="ARBA00004496"/>
    </source>
</evidence>
<keyword evidence="2" id="KW-0963">Cytoplasm</keyword>
<organism evidence="10">
    <name type="scientific">Dermatophagoides farinae</name>
    <name type="common">American house dust mite</name>
    <dbReference type="NCBI Taxonomy" id="6954"/>
    <lineage>
        <taxon>Eukaryota</taxon>
        <taxon>Metazoa</taxon>
        <taxon>Ecdysozoa</taxon>
        <taxon>Arthropoda</taxon>
        <taxon>Chelicerata</taxon>
        <taxon>Arachnida</taxon>
        <taxon>Acari</taxon>
        <taxon>Acariformes</taxon>
        <taxon>Sarcoptiformes</taxon>
        <taxon>Astigmata</taxon>
        <taxon>Psoroptidia</taxon>
        <taxon>Analgoidea</taxon>
        <taxon>Pyroglyphidae</taxon>
        <taxon>Dermatophagoidinae</taxon>
        <taxon>Dermatophagoides</taxon>
    </lineage>
</organism>
<feature type="coiled-coil region" evidence="7">
    <location>
        <begin position="90"/>
        <end position="124"/>
    </location>
</feature>
<dbReference type="GO" id="GO:0006412">
    <property type="term" value="P:translation"/>
    <property type="evidence" value="ECO:0007669"/>
    <property type="project" value="UniProtKB-KW"/>
</dbReference>
<dbReference type="Gene3D" id="2.40.50.140">
    <property type="entry name" value="Nucleic acid-binding proteins"/>
    <property type="match status" value="1"/>
</dbReference>
<keyword evidence="7" id="KW-0175">Coiled coil</keyword>
<dbReference type="PANTHER" id="PTHR11586:SF33">
    <property type="entry name" value="AMINOACYL TRNA SYNTHASE COMPLEX-INTERACTING MULTIFUNCTIONAL PROTEIN 1"/>
    <property type="match status" value="1"/>
</dbReference>
<keyword evidence="3 6" id="KW-0820">tRNA-binding</keyword>